<organism evidence="2 3">
    <name type="scientific">Yersinia pekkanenii</name>
    <dbReference type="NCBI Taxonomy" id="1288385"/>
    <lineage>
        <taxon>Bacteria</taxon>
        <taxon>Pseudomonadati</taxon>
        <taxon>Pseudomonadota</taxon>
        <taxon>Gammaproteobacteria</taxon>
        <taxon>Enterobacterales</taxon>
        <taxon>Yersiniaceae</taxon>
        <taxon>Yersinia</taxon>
    </lineage>
</organism>
<dbReference type="EMBL" id="CQAZ01000046">
    <property type="protein sequence ID" value="CNI40068.1"/>
    <property type="molecule type" value="Genomic_DNA"/>
</dbReference>
<dbReference type="AlphaFoldDB" id="A0A0T9R1S4"/>
<keyword evidence="1" id="KW-0472">Membrane</keyword>
<keyword evidence="1" id="KW-0812">Transmembrane</keyword>
<feature type="transmembrane region" description="Helical" evidence="1">
    <location>
        <begin position="9"/>
        <end position="29"/>
    </location>
</feature>
<dbReference type="STRING" id="1288385.ERS137968_04246"/>
<evidence type="ECO:0000313" key="3">
    <source>
        <dbReference type="Proteomes" id="UP000045840"/>
    </source>
</evidence>
<name>A0A0T9R1S4_9GAMM</name>
<keyword evidence="1" id="KW-1133">Transmembrane helix</keyword>
<sequence>MKDTVFNRAVIAISYPLALLFLLGLLSLIPQMYDLSLNEESVYWRDWRIVVLASIIPMVLYLVGFSIICSWRERIIYCLCNSFTLYSISIAYLIWLLIKSFVLLEWQIPLHEELRLSLITGVVISCVALFLSIKIIED</sequence>
<protein>
    <submittedName>
        <fullName evidence="2">Uncharacterized protein</fullName>
    </submittedName>
</protein>
<feature type="transmembrane region" description="Helical" evidence="1">
    <location>
        <begin position="49"/>
        <end position="71"/>
    </location>
</feature>
<feature type="transmembrane region" description="Helical" evidence="1">
    <location>
        <begin position="116"/>
        <end position="136"/>
    </location>
</feature>
<gene>
    <name evidence="2" type="ORF">ERS008529_03910</name>
</gene>
<feature type="transmembrane region" description="Helical" evidence="1">
    <location>
        <begin position="83"/>
        <end position="104"/>
    </location>
</feature>
<evidence type="ECO:0000313" key="2">
    <source>
        <dbReference type="EMBL" id="CNI40068.1"/>
    </source>
</evidence>
<reference evidence="3" key="1">
    <citation type="submission" date="2015-03" db="EMBL/GenBank/DDBJ databases">
        <authorList>
            <consortium name="Pathogen Informatics"/>
        </authorList>
    </citation>
    <scope>NUCLEOTIDE SEQUENCE [LARGE SCALE GENOMIC DNA]</scope>
    <source>
        <strain evidence="3">A125KOH2</strain>
    </source>
</reference>
<dbReference type="Proteomes" id="UP000045840">
    <property type="component" value="Unassembled WGS sequence"/>
</dbReference>
<dbReference type="RefSeq" id="WP_049614774.1">
    <property type="nucleotide sequence ID" value="NZ_CQAZ01000046.1"/>
</dbReference>
<accession>A0A0T9R1S4</accession>
<proteinExistence type="predicted"/>
<evidence type="ECO:0000256" key="1">
    <source>
        <dbReference type="SAM" id="Phobius"/>
    </source>
</evidence>